<dbReference type="RefSeq" id="WP_258569029.1">
    <property type="nucleotide sequence ID" value="NZ_JAKUDN010000001.1"/>
</dbReference>
<evidence type="ECO:0000256" key="3">
    <source>
        <dbReference type="ARBA" id="ARBA00022692"/>
    </source>
</evidence>
<evidence type="ECO:0000256" key="2">
    <source>
        <dbReference type="ARBA" id="ARBA00022475"/>
    </source>
</evidence>
<dbReference type="EMBL" id="JAKUDN010000001">
    <property type="protein sequence ID" value="MCP8351921.1"/>
    <property type="molecule type" value="Genomic_DNA"/>
</dbReference>
<dbReference type="InterPro" id="IPR003838">
    <property type="entry name" value="ABC3_permease_C"/>
</dbReference>
<evidence type="ECO:0000256" key="7">
    <source>
        <dbReference type="SAM" id="Phobius"/>
    </source>
</evidence>
<keyword evidence="3 7" id="KW-0812">Transmembrane</keyword>
<evidence type="ECO:0000256" key="4">
    <source>
        <dbReference type="ARBA" id="ARBA00022989"/>
    </source>
</evidence>
<dbReference type="PANTHER" id="PTHR30572:SF4">
    <property type="entry name" value="ABC TRANSPORTER PERMEASE YTRF"/>
    <property type="match status" value="1"/>
</dbReference>
<keyword evidence="4 7" id="KW-1133">Transmembrane helix</keyword>
<evidence type="ECO:0000259" key="8">
    <source>
        <dbReference type="Pfam" id="PF02687"/>
    </source>
</evidence>
<keyword evidence="11" id="KW-1185">Reference proteome</keyword>
<accession>A0ABT1L4N7</accession>
<evidence type="ECO:0000259" key="9">
    <source>
        <dbReference type="Pfam" id="PF12704"/>
    </source>
</evidence>
<feature type="transmembrane region" description="Helical" evidence="7">
    <location>
        <begin position="353"/>
        <end position="371"/>
    </location>
</feature>
<feature type="domain" description="ABC3 transporter permease C-terminal" evidence="8">
    <location>
        <begin position="263"/>
        <end position="375"/>
    </location>
</feature>
<reference evidence="10 11" key="1">
    <citation type="journal article" date="2022" name="Nat. Microbiol.">
        <title>The microbiome of a bacterivorous marine choanoflagellate contains a resource-demanding obligate bacterial associate.</title>
        <authorList>
            <person name="Needham D.M."/>
            <person name="Poirier C."/>
            <person name="Bachy C."/>
            <person name="George E.E."/>
            <person name="Wilken S."/>
            <person name="Yung C.C.M."/>
            <person name="Limardo A.J."/>
            <person name="Morando M."/>
            <person name="Sudek L."/>
            <person name="Malmstrom R.R."/>
            <person name="Keeling P.J."/>
            <person name="Santoro A.E."/>
            <person name="Worden A.Z."/>
        </authorList>
    </citation>
    <scope>NUCLEOTIDE SEQUENCE [LARGE SCALE GENOMIC DNA]</scope>
    <source>
        <strain evidence="10 11">Comchoano-2</strain>
    </source>
</reference>
<comment type="subcellular location">
    <subcellularLocation>
        <location evidence="1">Cell membrane</location>
        <topology evidence="1">Multi-pass membrane protein</topology>
    </subcellularLocation>
</comment>
<protein>
    <submittedName>
        <fullName evidence="10">ABC transporter permease</fullName>
    </submittedName>
</protein>
<organism evidence="10 11">
    <name type="scientific">Candidatus Synchoanobacter obligatus</name>
    <dbReference type="NCBI Taxonomy" id="2919597"/>
    <lineage>
        <taxon>Bacteria</taxon>
        <taxon>Pseudomonadati</taxon>
        <taxon>Pseudomonadota</taxon>
        <taxon>Gammaproteobacteria</taxon>
        <taxon>Candidatus Comchoanobacterales</taxon>
        <taxon>Candidatus Comchoanobacteraceae</taxon>
        <taxon>Candidatus Synchoanobacter</taxon>
    </lineage>
</organism>
<comment type="similarity">
    <text evidence="6">Belongs to the ABC-4 integral membrane protein family.</text>
</comment>
<dbReference type="Pfam" id="PF02687">
    <property type="entry name" value="FtsX"/>
    <property type="match status" value="1"/>
</dbReference>
<evidence type="ECO:0000256" key="1">
    <source>
        <dbReference type="ARBA" id="ARBA00004651"/>
    </source>
</evidence>
<comment type="caution">
    <text evidence="10">The sequence shown here is derived from an EMBL/GenBank/DDBJ whole genome shotgun (WGS) entry which is preliminary data.</text>
</comment>
<keyword evidence="5 7" id="KW-0472">Membrane</keyword>
<dbReference type="InterPro" id="IPR050250">
    <property type="entry name" value="Macrolide_Exporter_MacB"/>
</dbReference>
<proteinExistence type="inferred from homology"/>
<evidence type="ECO:0000313" key="11">
    <source>
        <dbReference type="Proteomes" id="UP001320768"/>
    </source>
</evidence>
<dbReference type="Pfam" id="PF12704">
    <property type="entry name" value="MacB_PCD"/>
    <property type="match status" value="1"/>
</dbReference>
<sequence length="383" mass="42021">MIHLVKEALKQYRYRWKMAMFSSLGVIVATLALVASGHITNITKMHMLSEFSQQGTNLLTLMISDPENRLSIEDISRVMADTPHVSSFHPLCQTQISYDENIQISILGTSVNYPDLLRTQVIEGRDLHPNDIKPYLVLSKELQQSLKQEGLLLSTQSQLLGDFGVLEVIGVVDGYRAPNMISQNSNGIGITSLETLASLVPNASPNMIYVAVDSPEAIDQVTHLITGKIKYLHPSISINAFPISALLSMTNTMSDGLNVIAYAVVAICSLLGGIGIMNMTIANITERKSEMALRIAFGAKQSHIRRMLIIETCILCLASGFMGALLGLIISYYFAQFNGWDFVFTPSTLPGSIIFSLLVATFAAQYPAYLIQKIPVAYLLKGE</sequence>
<dbReference type="PANTHER" id="PTHR30572">
    <property type="entry name" value="MEMBRANE COMPONENT OF TRANSPORTER-RELATED"/>
    <property type="match status" value="1"/>
</dbReference>
<evidence type="ECO:0000256" key="6">
    <source>
        <dbReference type="ARBA" id="ARBA00038076"/>
    </source>
</evidence>
<feature type="transmembrane region" description="Helical" evidence="7">
    <location>
        <begin position="308"/>
        <end position="333"/>
    </location>
</feature>
<feature type="domain" description="MacB-like periplasmic core" evidence="9">
    <location>
        <begin position="22"/>
        <end position="225"/>
    </location>
</feature>
<dbReference type="Proteomes" id="UP001320768">
    <property type="component" value="Unassembled WGS sequence"/>
</dbReference>
<feature type="transmembrane region" description="Helical" evidence="7">
    <location>
        <begin position="259"/>
        <end position="281"/>
    </location>
</feature>
<name>A0ABT1L4N7_9GAMM</name>
<keyword evidence="2" id="KW-1003">Cell membrane</keyword>
<evidence type="ECO:0000313" key="10">
    <source>
        <dbReference type="EMBL" id="MCP8351921.1"/>
    </source>
</evidence>
<evidence type="ECO:0000256" key="5">
    <source>
        <dbReference type="ARBA" id="ARBA00023136"/>
    </source>
</evidence>
<dbReference type="InterPro" id="IPR025857">
    <property type="entry name" value="MacB_PCD"/>
</dbReference>
<gene>
    <name evidence="10" type="ORF">MKS91_01250</name>
</gene>